<keyword evidence="1" id="KW-1133">Transmembrane helix</keyword>
<accession>A0AAN9P6S6</accession>
<dbReference type="Pfam" id="PF03140">
    <property type="entry name" value="DUF247"/>
    <property type="match status" value="1"/>
</dbReference>
<evidence type="ECO:0000313" key="2">
    <source>
        <dbReference type="EMBL" id="KAK7286997.1"/>
    </source>
</evidence>
<proteinExistence type="predicted"/>
<sequence length="511" mass="59536">MKRKSMENNNCTYKLISESSGKQTNPEADTANYDGIASSILGGKRNFLSMASSNTSYSAVPETEPQIEHIINIPKVIEPWRHNVCCIYKVPTNLRKLNNGEAYTPQLISIGPLHHHKSELQPMHKQKHRYFLAFWERLTNKKALAQYKSFLNENIETIRHSYSELPDNNLSNDQFVDMILLDSVFILELFLRKAENSEREKDYMFTTSWICKSIQRDLLLLENQLPIFVLEELYRSVYKLNGASFLELTFSYFEDHYPHKLTSDQSKETLKNFKSCKHFTDLIRIFYLPEKVHVKGWMPSQHFILNGKHESVLKTATKLNEAGISFEKVNHRSLVDIKLKKIPIFSWFLCLGCLPCSKFVKVRLQIPQFKVHQTLECVLRNLIALEQCHYSDQPFICNYVSLIDSLINTQEDVELLVDKEIIVHELGSHNEVATMINGLCKNVVVTCNYYGKTSRKLNEHYYCCWKHYMGMLRSVYFRDPWRLSSTAVGAVIFMFAIINFLRVTGLYQPKH</sequence>
<dbReference type="EMBL" id="JAYKXN010000005">
    <property type="protein sequence ID" value="KAK7286997.1"/>
    <property type="molecule type" value="Genomic_DNA"/>
</dbReference>
<dbReference type="InterPro" id="IPR004158">
    <property type="entry name" value="DUF247_pln"/>
</dbReference>
<evidence type="ECO:0000313" key="3">
    <source>
        <dbReference type="Proteomes" id="UP001359559"/>
    </source>
</evidence>
<keyword evidence="1" id="KW-0812">Transmembrane</keyword>
<feature type="transmembrane region" description="Helical" evidence="1">
    <location>
        <begin position="481"/>
        <end position="501"/>
    </location>
</feature>
<organism evidence="2 3">
    <name type="scientific">Clitoria ternatea</name>
    <name type="common">Butterfly pea</name>
    <dbReference type="NCBI Taxonomy" id="43366"/>
    <lineage>
        <taxon>Eukaryota</taxon>
        <taxon>Viridiplantae</taxon>
        <taxon>Streptophyta</taxon>
        <taxon>Embryophyta</taxon>
        <taxon>Tracheophyta</taxon>
        <taxon>Spermatophyta</taxon>
        <taxon>Magnoliopsida</taxon>
        <taxon>eudicotyledons</taxon>
        <taxon>Gunneridae</taxon>
        <taxon>Pentapetalae</taxon>
        <taxon>rosids</taxon>
        <taxon>fabids</taxon>
        <taxon>Fabales</taxon>
        <taxon>Fabaceae</taxon>
        <taxon>Papilionoideae</taxon>
        <taxon>50 kb inversion clade</taxon>
        <taxon>NPAAA clade</taxon>
        <taxon>indigoferoid/millettioid clade</taxon>
        <taxon>Phaseoleae</taxon>
        <taxon>Clitoria</taxon>
    </lineage>
</organism>
<dbReference type="AlphaFoldDB" id="A0AAN9P6S6"/>
<dbReference type="PANTHER" id="PTHR31170:SF9">
    <property type="entry name" value="PROTEIN, PUTATIVE (DUF247)-RELATED"/>
    <property type="match status" value="1"/>
</dbReference>
<gene>
    <name evidence="2" type="ORF">RJT34_22392</name>
</gene>
<keyword evidence="3" id="KW-1185">Reference proteome</keyword>
<dbReference type="PANTHER" id="PTHR31170">
    <property type="entry name" value="BNAC04G53230D PROTEIN"/>
    <property type="match status" value="1"/>
</dbReference>
<dbReference type="Proteomes" id="UP001359559">
    <property type="component" value="Unassembled WGS sequence"/>
</dbReference>
<keyword evidence="1" id="KW-0472">Membrane</keyword>
<evidence type="ECO:0000256" key="1">
    <source>
        <dbReference type="SAM" id="Phobius"/>
    </source>
</evidence>
<reference evidence="2 3" key="1">
    <citation type="submission" date="2024-01" db="EMBL/GenBank/DDBJ databases">
        <title>The genomes of 5 underutilized Papilionoideae crops provide insights into root nodulation and disease resistance.</title>
        <authorList>
            <person name="Yuan L."/>
        </authorList>
    </citation>
    <scope>NUCLEOTIDE SEQUENCE [LARGE SCALE GENOMIC DNA]</scope>
    <source>
        <strain evidence="2">LY-2023</strain>
        <tissue evidence="2">Leaf</tissue>
    </source>
</reference>
<comment type="caution">
    <text evidence="2">The sequence shown here is derived from an EMBL/GenBank/DDBJ whole genome shotgun (WGS) entry which is preliminary data.</text>
</comment>
<protein>
    <submittedName>
        <fullName evidence="2">Uncharacterized protein</fullName>
    </submittedName>
</protein>
<name>A0AAN9P6S6_CLITE</name>